<feature type="transmembrane region" description="Helical" evidence="3">
    <location>
        <begin position="27"/>
        <end position="44"/>
    </location>
</feature>
<name>A0A495MRB1_9FLAO</name>
<evidence type="ECO:0000259" key="5">
    <source>
        <dbReference type="SMART" id="SM00892"/>
    </source>
</evidence>
<dbReference type="Gene3D" id="3.40.570.10">
    <property type="entry name" value="Extracellular Endonuclease, subunit A"/>
    <property type="match status" value="1"/>
</dbReference>
<dbReference type="Proteomes" id="UP000277579">
    <property type="component" value="Unassembled WGS sequence"/>
</dbReference>
<feature type="domain" description="ENPP1-3/EXOG-like endonuclease/phosphodiesterase" evidence="4">
    <location>
        <begin position="92"/>
        <end position="284"/>
    </location>
</feature>
<evidence type="ECO:0000259" key="4">
    <source>
        <dbReference type="SMART" id="SM00477"/>
    </source>
</evidence>
<dbReference type="InterPro" id="IPR001604">
    <property type="entry name" value="Endo_G_ENPP1-like_dom"/>
</dbReference>
<reference evidence="6 7" key="1">
    <citation type="submission" date="2018-10" db="EMBL/GenBank/DDBJ databases">
        <title>Genomic Encyclopedia of Archaeal and Bacterial Type Strains, Phase II (KMG-II): from individual species to whole genera.</title>
        <authorList>
            <person name="Goeker M."/>
        </authorList>
    </citation>
    <scope>NUCLEOTIDE SEQUENCE [LARGE SCALE GENOMIC DNA]</scope>
    <source>
        <strain evidence="6 7">DSM 29537</strain>
    </source>
</reference>
<dbReference type="SUPFAM" id="SSF54060">
    <property type="entry name" value="His-Me finger endonucleases"/>
    <property type="match status" value="1"/>
</dbReference>
<keyword evidence="3" id="KW-0472">Membrane</keyword>
<dbReference type="PANTHER" id="PTHR13966">
    <property type="entry name" value="ENDONUCLEASE RELATED"/>
    <property type="match status" value="1"/>
</dbReference>
<dbReference type="GO" id="GO:0004519">
    <property type="term" value="F:endonuclease activity"/>
    <property type="evidence" value="ECO:0007669"/>
    <property type="project" value="UniProtKB-KW"/>
</dbReference>
<proteinExistence type="predicted"/>
<dbReference type="PANTHER" id="PTHR13966:SF5">
    <property type="entry name" value="ENDONUCLEASE G, MITOCHONDRIAL"/>
    <property type="match status" value="1"/>
</dbReference>
<keyword evidence="3" id="KW-0812">Transmembrane</keyword>
<feature type="domain" description="DNA/RNA non-specific endonuclease/pyrophosphatase/phosphodiesterase" evidence="5">
    <location>
        <begin position="91"/>
        <end position="284"/>
    </location>
</feature>
<dbReference type="CDD" id="cd00091">
    <property type="entry name" value="NUC"/>
    <property type="match status" value="1"/>
</dbReference>
<feature type="binding site" evidence="2">
    <location>
        <position position="184"/>
    </location>
    <ligand>
        <name>Mg(2+)</name>
        <dbReference type="ChEBI" id="CHEBI:18420"/>
        <note>catalytic</note>
    </ligand>
</feature>
<dbReference type="AlphaFoldDB" id="A0A495MRB1"/>
<keyword evidence="6" id="KW-0255">Endonuclease</keyword>
<dbReference type="GO" id="GO:0016787">
    <property type="term" value="F:hydrolase activity"/>
    <property type="evidence" value="ECO:0007669"/>
    <property type="project" value="InterPro"/>
</dbReference>
<evidence type="ECO:0000256" key="3">
    <source>
        <dbReference type="SAM" id="Phobius"/>
    </source>
</evidence>
<dbReference type="SMART" id="SM00477">
    <property type="entry name" value="NUC"/>
    <property type="match status" value="1"/>
</dbReference>
<evidence type="ECO:0000256" key="1">
    <source>
        <dbReference type="PIRSR" id="PIRSR640255-1"/>
    </source>
</evidence>
<keyword evidence="3" id="KW-1133">Transmembrane helix</keyword>
<keyword evidence="7" id="KW-1185">Reference proteome</keyword>
<gene>
    <name evidence="6" type="ORF">CLV94_1859</name>
</gene>
<dbReference type="GO" id="GO:0046872">
    <property type="term" value="F:metal ion binding"/>
    <property type="evidence" value="ECO:0007669"/>
    <property type="project" value="UniProtKB-KW"/>
</dbReference>
<keyword evidence="2" id="KW-0479">Metal-binding</keyword>
<evidence type="ECO:0000313" key="6">
    <source>
        <dbReference type="EMBL" id="RKS26789.1"/>
    </source>
</evidence>
<dbReference type="SMART" id="SM00892">
    <property type="entry name" value="Endonuclease_NS"/>
    <property type="match status" value="1"/>
</dbReference>
<dbReference type="EMBL" id="RBLC01000001">
    <property type="protein sequence ID" value="RKS26789.1"/>
    <property type="molecule type" value="Genomic_DNA"/>
</dbReference>
<dbReference type="InterPro" id="IPR044929">
    <property type="entry name" value="DNA/RNA_non-sp_Endonuclease_sf"/>
</dbReference>
<dbReference type="InterPro" id="IPR020821">
    <property type="entry name" value="ENPP1-3/EXOG-like_nuc-like"/>
</dbReference>
<sequence length="300" mass="34586">MLIKIIITNSIPFFKFYNILLKMSKKAILYLLLSIGVIITYFFSKNESKEIIEKKPADVAVSEIKKDSIYEDVQNAGEKYLPTSTTHQLVTHENYVLSYNEKYEQAEWVFYEAKVSASRGGDFKRPYFVKDPKVKTGSADWKNYRKSGYDKGHLCPAGDMKFSKQAFEDTFYTSNISPQKKDFNAGVWNRLEQKVRYWADKYDGIYVVTGGILSDGLKTIGNESVAVPNYFYKVLLDVDNGHYRMIGFLVPHENSQKPLYEFVVPVDEIEKKTGIDFFPILPDSVENKLEKSGDYKAWSF</sequence>
<feature type="active site" description="Proton acceptor" evidence="1">
    <location>
        <position position="153"/>
    </location>
</feature>
<evidence type="ECO:0000313" key="7">
    <source>
        <dbReference type="Proteomes" id="UP000277579"/>
    </source>
</evidence>
<keyword evidence="6" id="KW-0540">Nuclease</keyword>
<protein>
    <submittedName>
        <fullName evidence="6">Endonuclease G</fullName>
    </submittedName>
</protein>
<evidence type="ECO:0000256" key="2">
    <source>
        <dbReference type="PIRSR" id="PIRSR640255-2"/>
    </source>
</evidence>
<accession>A0A495MRB1</accession>
<dbReference type="Pfam" id="PF01223">
    <property type="entry name" value="Endonuclease_NS"/>
    <property type="match status" value="1"/>
</dbReference>
<comment type="caution">
    <text evidence="6">The sequence shown here is derived from an EMBL/GenBank/DDBJ whole genome shotgun (WGS) entry which is preliminary data.</text>
</comment>
<organism evidence="6 7">
    <name type="scientific">Flavobacterium endophyticum</name>
    <dbReference type="NCBI Taxonomy" id="1540163"/>
    <lineage>
        <taxon>Bacteria</taxon>
        <taxon>Pseudomonadati</taxon>
        <taxon>Bacteroidota</taxon>
        <taxon>Flavobacteriia</taxon>
        <taxon>Flavobacteriales</taxon>
        <taxon>Flavobacteriaceae</taxon>
        <taxon>Flavobacterium</taxon>
    </lineage>
</organism>
<dbReference type="InterPro" id="IPR044925">
    <property type="entry name" value="His-Me_finger_sf"/>
</dbReference>
<keyword evidence="6" id="KW-0378">Hydrolase</keyword>
<dbReference type="InterPro" id="IPR040255">
    <property type="entry name" value="Non-specific_endonuclease"/>
</dbReference>
<dbReference type="GO" id="GO:0003676">
    <property type="term" value="F:nucleic acid binding"/>
    <property type="evidence" value="ECO:0007669"/>
    <property type="project" value="InterPro"/>
</dbReference>